<accession>A0ABS9U6W7</accession>
<dbReference type="Proteomes" id="UP001202922">
    <property type="component" value="Unassembled WGS sequence"/>
</dbReference>
<dbReference type="InterPro" id="IPR002104">
    <property type="entry name" value="Integrase_catalytic"/>
</dbReference>
<dbReference type="PANTHER" id="PTHR30349">
    <property type="entry name" value="PHAGE INTEGRASE-RELATED"/>
    <property type="match status" value="1"/>
</dbReference>
<dbReference type="Gene3D" id="1.10.443.10">
    <property type="entry name" value="Intergrase catalytic core"/>
    <property type="match status" value="1"/>
</dbReference>
<dbReference type="Gene3D" id="1.10.150.130">
    <property type="match status" value="1"/>
</dbReference>
<evidence type="ECO:0000313" key="5">
    <source>
        <dbReference type="EMBL" id="MCH6472430.1"/>
    </source>
</evidence>
<dbReference type="EMBL" id="JAKZBV010000002">
    <property type="protein sequence ID" value="MCH6472430.1"/>
    <property type="molecule type" value="Genomic_DNA"/>
</dbReference>
<protein>
    <submittedName>
        <fullName evidence="5">Site-specific integrase</fullName>
    </submittedName>
</protein>
<dbReference type="RefSeq" id="WP_241056602.1">
    <property type="nucleotide sequence ID" value="NZ_JAKZBV010000002.1"/>
</dbReference>
<evidence type="ECO:0000259" key="4">
    <source>
        <dbReference type="PROSITE" id="PS51898"/>
    </source>
</evidence>
<dbReference type="InterPro" id="IPR011010">
    <property type="entry name" value="DNA_brk_join_enz"/>
</dbReference>
<evidence type="ECO:0000256" key="1">
    <source>
        <dbReference type="ARBA" id="ARBA00023125"/>
    </source>
</evidence>
<organism evidence="5 6">
    <name type="scientific">Sinomonas terrae</name>
    <dbReference type="NCBI Taxonomy" id="2908838"/>
    <lineage>
        <taxon>Bacteria</taxon>
        <taxon>Bacillati</taxon>
        <taxon>Actinomycetota</taxon>
        <taxon>Actinomycetes</taxon>
        <taxon>Micrococcales</taxon>
        <taxon>Micrococcaceae</taxon>
        <taxon>Sinomonas</taxon>
    </lineage>
</organism>
<proteinExistence type="predicted"/>
<sequence>MQERSLSKDVRGGLISGEVELARVGCVEVGPGPHEPFTLWDPGGAVVEPVAAWIRYLAVGDYSVRTLRSYCFAALTWFRVLWMLDVPWSRASEAETAAMVGWLRVAPNPQRRRAKGMPGGVNIKTGKPNLRAGYGPATVNLTLAAVHGFYGFHAQWAHGPVVNPVPASPQRRRALAHRSAVEPKQRHRRGPYRQRAAQRSPRSISDRLWDELFERMGNDRDRALLACFVSSGARAEELLGAQVEDVDWANQRLSVVSKGSRERRWVPLSPEAKAWLVRYLGSLDVSSSGPLWRTLRGAERPLTYSAARRVLQRANAALGTNWSLHDLRHTASVRMVNSGVLTLPEVQVVLGHADLRTTSRYTMPREEEMIAKLHDFYARPAQPARRFASGYSAEDVMAVFGAETGERDGE</sequence>
<comment type="caution">
    <text evidence="5">The sequence shown here is derived from an EMBL/GenBank/DDBJ whole genome shotgun (WGS) entry which is preliminary data.</text>
</comment>
<feature type="domain" description="Tyr recombinase" evidence="4">
    <location>
        <begin position="199"/>
        <end position="375"/>
    </location>
</feature>
<evidence type="ECO:0000256" key="3">
    <source>
        <dbReference type="SAM" id="MobiDB-lite"/>
    </source>
</evidence>
<dbReference type="CDD" id="cd00397">
    <property type="entry name" value="DNA_BRE_C"/>
    <property type="match status" value="1"/>
</dbReference>
<dbReference type="InterPro" id="IPR013762">
    <property type="entry name" value="Integrase-like_cat_sf"/>
</dbReference>
<keyword evidence="6" id="KW-1185">Reference proteome</keyword>
<evidence type="ECO:0000313" key="6">
    <source>
        <dbReference type="Proteomes" id="UP001202922"/>
    </source>
</evidence>
<name>A0ABS9U6W7_9MICC</name>
<dbReference type="PANTHER" id="PTHR30349:SF81">
    <property type="entry name" value="TYROSINE RECOMBINASE XERC"/>
    <property type="match status" value="1"/>
</dbReference>
<reference evidence="5 6" key="1">
    <citation type="submission" date="2022-03" db="EMBL/GenBank/DDBJ databases">
        <title>Sinomonas sp. isolated from a soil.</title>
        <authorList>
            <person name="Han J."/>
            <person name="Kim D.-U."/>
        </authorList>
    </citation>
    <scope>NUCLEOTIDE SEQUENCE [LARGE SCALE GENOMIC DNA]</scope>
    <source>
        <strain evidence="5 6">5-5</strain>
    </source>
</reference>
<dbReference type="SUPFAM" id="SSF56349">
    <property type="entry name" value="DNA breaking-rejoining enzymes"/>
    <property type="match status" value="1"/>
</dbReference>
<dbReference type="PROSITE" id="PS51898">
    <property type="entry name" value="TYR_RECOMBINASE"/>
    <property type="match status" value="1"/>
</dbReference>
<gene>
    <name evidence="5" type="ORF">L0M17_21105</name>
</gene>
<dbReference type="Pfam" id="PF00589">
    <property type="entry name" value="Phage_integrase"/>
    <property type="match status" value="1"/>
</dbReference>
<dbReference type="InterPro" id="IPR010998">
    <property type="entry name" value="Integrase_recombinase_N"/>
</dbReference>
<evidence type="ECO:0000256" key="2">
    <source>
        <dbReference type="ARBA" id="ARBA00023172"/>
    </source>
</evidence>
<feature type="region of interest" description="Disordered" evidence="3">
    <location>
        <begin position="165"/>
        <end position="201"/>
    </location>
</feature>
<dbReference type="InterPro" id="IPR050090">
    <property type="entry name" value="Tyrosine_recombinase_XerCD"/>
</dbReference>
<keyword evidence="1" id="KW-0238">DNA-binding</keyword>
<keyword evidence="2" id="KW-0233">DNA recombination</keyword>